<evidence type="ECO:0000256" key="1">
    <source>
        <dbReference type="ARBA" id="ARBA00004651"/>
    </source>
</evidence>
<keyword evidence="2" id="KW-0813">Transport</keyword>
<feature type="transmembrane region" description="Helical" evidence="7">
    <location>
        <begin position="12"/>
        <end position="34"/>
    </location>
</feature>
<name>A0A1H8T1N2_9GAMM</name>
<keyword evidence="10" id="KW-1185">Reference proteome</keyword>
<evidence type="ECO:0000313" key="9">
    <source>
        <dbReference type="EMBL" id="SEO84871.1"/>
    </source>
</evidence>
<accession>A0A1H8T1N2</accession>
<dbReference type="GO" id="GO:0005886">
    <property type="term" value="C:plasma membrane"/>
    <property type="evidence" value="ECO:0007669"/>
    <property type="project" value="UniProtKB-SubCell"/>
</dbReference>
<feature type="transmembrane region" description="Helical" evidence="7">
    <location>
        <begin position="365"/>
        <end position="390"/>
    </location>
</feature>
<evidence type="ECO:0000313" key="10">
    <source>
        <dbReference type="Proteomes" id="UP000199657"/>
    </source>
</evidence>
<keyword evidence="5 7" id="KW-1133">Transmembrane helix</keyword>
<dbReference type="InterPro" id="IPR020846">
    <property type="entry name" value="MFS_dom"/>
</dbReference>
<dbReference type="Pfam" id="PF07690">
    <property type="entry name" value="MFS_1"/>
    <property type="match status" value="1"/>
</dbReference>
<dbReference type="STRING" id="406100.SAMN04488052_103360"/>
<proteinExistence type="predicted"/>
<evidence type="ECO:0000256" key="3">
    <source>
        <dbReference type="ARBA" id="ARBA00022475"/>
    </source>
</evidence>
<dbReference type="AlphaFoldDB" id="A0A1H8T1N2"/>
<feature type="transmembrane region" description="Helical" evidence="7">
    <location>
        <begin position="166"/>
        <end position="184"/>
    </location>
</feature>
<dbReference type="Proteomes" id="UP000199657">
    <property type="component" value="Unassembled WGS sequence"/>
</dbReference>
<dbReference type="PANTHER" id="PTHR43266:SF2">
    <property type="entry name" value="MAJOR FACILITATOR SUPERFAMILY (MFS) PROFILE DOMAIN-CONTAINING PROTEIN"/>
    <property type="match status" value="1"/>
</dbReference>
<dbReference type="PANTHER" id="PTHR43266">
    <property type="entry name" value="MACROLIDE-EFFLUX PROTEIN"/>
    <property type="match status" value="1"/>
</dbReference>
<dbReference type="InterPro" id="IPR011701">
    <property type="entry name" value="MFS"/>
</dbReference>
<keyword evidence="6 7" id="KW-0472">Membrane</keyword>
<gene>
    <name evidence="9" type="ORF">SAMN04488052_103360</name>
</gene>
<feature type="transmembrane region" description="Helical" evidence="7">
    <location>
        <begin position="253"/>
        <end position="274"/>
    </location>
</feature>
<evidence type="ECO:0000256" key="7">
    <source>
        <dbReference type="SAM" id="Phobius"/>
    </source>
</evidence>
<dbReference type="CDD" id="cd06173">
    <property type="entry name" value="MFS_MefA_like"/>
    <property type="match status" value="1"/>
</dbReference>
<evidence type="ECO:0000256" key="5">
    <source>
        <dbReference type="ARBA" id="ARBA00022989"/>
    </source>
</evidence>
<feature type="transmembrane region" description="Helical" evidence="7">
    <location>
        <begin position="340"/>
        <end position="359"/>
    </location>
</feature>
<comment type="subcellular location">
    <subcellularLocation>
        <location evidence="1">Cell membrane</location>
        <topology evidence="1">Multi-pass membrane protein</topology>
    </subcellularLocation>
</comment>
<evidence type="ECO:0000259" key="8">
    <source>
        <dbReference type="PROSITE" id="PS50850"/>
    </source>
</evidence>
<dbReference type="RefSeq" id="WP_091642851.1">
    <property type="nucleotide sequence ID" value="NZ_FOEG01000003.1"/>
</dbReference>
<reference evidence="9 10" key="1">
    <citation type="submission" date="2016-10" db="EMBL/GenBank/DDBJ databases">
        <authorList>
            <person name="de Groot N.N."/>
        </authorList>
    </citation>
    <scope>NUCLEOTIDE SEQUENCE [LARGE SCALE GENOMIC DNA]</scope>
    <source>
        <strain evidence="9 10">CGMCC 1.6291</strain>
    </source>
</reference>
<feature type="transmembrane region" description="Helical" evidence="7">
    <location>
        <begin position="218"/>
        <end position="241"/>
    </location>
</feature>
<sequence length="401" mass="42295">MLAPLANTTFRRLYAAQVLALFGTGLTTVALALLAYELAGGEAGAVLATALTIKMLTYVAIGPMAGALAGRLPRRLLLVALTLLRAGVVLLLPFVTAVWQIYILVFLLQTASALFTPTLQATIPDILPDERTYTKALSLSRLAYDLENLLSPAFAAALLLVVTFHWLFLGTVIGFVIAALLIALTRLPDVAPHPGDTGLWHRSMLGLRIFARTARLRGLLALNVAVAAGGAMALVNTVVYVRERLALGEAEVAIAMVAFGAGSMIVALTLPGLLRHLPERPTMIAGPFLISAGLAAGLTNPGFHGLLGVWLLLGVGSSLVLTPAGRLLRRSAGEDDRPAVFAAQFSLSHACWLVTYPLAGWVGLYMGIGAVFAGFSALAAVAAVTAWWLWPNEDLVDIEHA</sequence>
<dbReference type="OrthoDB" id="4368225at2"/>
<dbReference type="SUPFAM" id="SSF103473">
    <property type="entry name" value="MFS general substrate transporter"/>
    <property type="match status" value="1"/>
</dbReference>
<feature type="domain" description="Major facilitator superfamily (MFS) profile" evidence="8">
    <location>
        <begin position="9"/>
        <end position="394"/>
    </location>
</feature>
<dbReference type="InterPro" id="IPR036259">
    <property type="entry name" value="MFS_trans_sf"/>
</dbReference>
<evidence type="ECO:0000256" key="4">
    <source>
        <dbReference type="ARBA" id="ARBA00022692"/>
    </source>
</evidence>
<feature type="transmembrane region" description="Helical" evidence="7">
    <location>
        <begin position="46"/>
        <end position="69"/>
    </location>
</feature>
<dbReference type="Gene3D" id="1.20.1250.20">
    <property type="entry name" value="MFS general substrate transporter like domains"/>
    <property type="match status" value="1"/>
</dbReference>
<dbReference type="PROSITE" id="PS50850">
    <property type="entry name" value="MFS"/>
    <property type="match status" value="1"/>
</dbReference>
<evidence type="ECO:0000256" key="2">
    <source>
        <dbReference type="ARBA" id="ARBA00022448"/>
    </source>
</evidence>
<keyword evidence="3" id="KW-1003">Cell membrane</keyword>
<keyword evidence="4 7" id="KW-0812">Transmembrane</keyword>
<feature type="transmembrane region" description="Helical" evidence="7">
    <location>
        <begin position="305"/>
        <end position="328"/>
    </location>
</feature>
<organism evidence="9 10">
    <name type="scientific">Aquisalimonas asiatica</name>
    <dbReference type="NCBI Taxonomy" id="406100"/>
    <lineage>
        <taxon>Bacteria</taxon>
        <taxon>Pseudomonadati</taxon>
        <taxon>Pseudomonadota</taxon>
        <taxon>Gammaproteobacteria</taxon>
        <taxon>Chromatiales</taxon>
        <taxon>Ectothiorhodospiraceae</taxon>
        <taxon>Aquisalimonas</taxon>
    </lineage>
</organism>
<protein>
    <submittedName>
        <fullName evidence="9">Predicted arabinose efflux permease, MFS family</fullName>
    </submittedName>
</protein>
<dbReference type="GO" id="GO:0022857">
    <property type="term" value="F:transmembrane transporter activity"/>
    <property type="evidence" value="ECO:0007669"/>
    <property type="project" value="InterPro"/>
</dbReference>
<evidence type="ECO:0000256" key="6">
    <source>
        <dbReference type="ARBA" id="ARBA00023136"/>
    </source>
</evidence>
<dbReference type="EMBL" id="FOEG01000003">
    <property type="protein sequence ID" value="SEO84871.1"/>
    <property type="molecule type" value="Genomic_DNA"/>
</dbReference>